<evidence type="ECO:0000259" key="6">
    <source>
        <dbReference type="PROSITE" id="PS50255"/>
    </source>
</evidence>
<dbReference type="PANTHER" id="PTHR46237:SF1">
    <property type="entry name" value="CYTOCHROME B5 REDUCTASE 4"/>
    <property type="match status" value="1"/>
</dbReference>
<dbReference type="PROSITE" id="PS50255">
    <property type="entry name" value="CYTOCHROME_B5_2"/>
    <property type="match status" value="1"/>
</dbReference>
<organism evidence="7 8">
    <name type="scientific">Seminavis robusta</name>
    <dbReference type="NCBI Taxonomy" id="568900"/>
    <lineage>
        <taxon>Eukaryota</taxon>
        <taxon>Sar</taxon>
        <taxon>Stramenopiles</taxon>
        <taxon>Ochrophyta</taxon>
        <taxon>Bacillariophyta</taxon>
        <taxon>Bacillariophyceae</taxon>
        <taxon>Bacillariophycidae</taxon>
        <taxon>Naviculales</taxon>
        <taxon>Naviculaceae</taxon>
        <taxon>Seminavis</taxon>
    </lineage>
</organism>
<feature type="compositionally biased region" description="Low complexity" evidence="4">
    <location>
        <begin position="127"/>
        <end position="138"/>
    </location>
</feature>
<dbReference type="GO" id="GO:0004128">
    <property type="term" value="F:cytochrome-b5 reductase activity, acting on NAD(P)H"/>
    <property type="evidence" value="ECO:0007669"/>
    <property type="project" value="TreeGrafter"/>
</dbReference>
<dbReference type="AlphaFoldDB" id="A0A9N8H368"/>
<proteinExistence type="predicted"/>
<evidence type="ECO:0000256" key="5">
    <source>
        <dbReference type="SAM" id="SignalP"/>
    </source>
</evidence>
<feature type="chain" id="PRO_5040466520" description="Cytochrome b5 heme-binding domain-containing protein" evidence="5">
    <location>
        <begin position="27"/>
        <end position="151"/>
    </location>
</feature>
<dbReference type="InterPro" id="IPR036400">
    <property type="entry name" value="Cyt_B5-like_heme/steroid_sf"/>
</dbReference>
<keyword evidence="1" id="KW-0349">Heme</keyword>
<evidence type="ECO:0000313" key="8">
    <source>
        <dbReference type="Proteomes" id="UP001153069"/>
    </source>
</evidence>
<dbReference type="Pfam" id="PF00173">
    <property type="entry name" value="Cyt-b5"/>
    <property type="match status" value="1"/>
</dbReference>
<dbReference type="OrthoDB" id="260519at2759"/>
<dbReference type="PANTHER" id="PTHR46237">
    <property type="entry name" value="CYTOCHROME B5 REDUCTASE 4 FAMILY MEMBER"/>
    <property type="match status" value="1"/>
</dbReference>
<keyword evidence="3" id="KW-0408">Iron</keyword>
<keyword evidence="5" id="KW-0732">Signal</keyword>
<evidence type="ECO:0000256" key="4">
    <source>
        <dbReference type="SAM" id="MobiDB-lite"/>
    </source>
</evidence>
<evidence type="ECO:0000256" key="2">
    <source>
        <dbReference type="ARBA" id="ARBA00022723"/>
    </source>
</evidence>
<accession>A0A9N8H368</accession>
<comment type="caution">
    <text evidence="7">The sequence shown here is derived from an EMBL/GenBank/DDBJ whole genome shotgun (WGS) entry which is preliminary data.</text>
</comment>
<dbReference type="InterPro" id="IPR001199">
    <property type="entry name" value="Cyt_B5-like_heme/steroid-bd"/>
</dbReference>
<dbReference type="SUPFAM" id="SSF55856">
    <property type="entry name" value="Cytochrome b5-like heme/steroid binding domain"/>
    <property type="match status" value="1"/>
</dbReference>
<dbReference type="Proteomes" id="UP001153069">
    <property type="component" value="Unassembled WGS sequence"/>
</dbReference>
<dbReference type="EMBL" id="CAICTM010000032">
    <property type="protein sequence ID" value="CAB9498147.1"/>
    <property type="molecule type" value="Genomic_DNA"/>
</dbReference>
<keyword evidence="2" id="KW-0479">Metal-binding</keyword>
<feature type="domain" description="Cytochrome b5 heme-binding" evidence="6">
    <location>
        <begin position="27"/>
        <end position="106"/>
    </location>
</feature>
<name>A0A9N8H368_9STRA</name>
<sequence>MLAPNVRFSSAATLLWVMAKPALVQSQGTYTSIDIAAHHTETDCWTAVYGKVYDITEYAPNHLVGAPILVNGMCGKDGTPAFDPVHGDTPGYMQIIPGITYLGELAAEIPVPVVPVPNPAPVPGPGTPATGTGTGIRPTSRHGAGTNPGPT</sequence>
<evidence type="ECO:0000256" key="3">
    <source>
        <dbReference type="ARBA" id="ARBA00023004"/>
    </source>
</evidence>
<gene>
    <name evidence="7" type="ORF">SEMRO_32_G020861.1</name>
</gene>
<feature type="region of interest" description="Disordered" evidence="4">
    <location>
        <begin position="120"/>
        <end position="151"/>
    </location>
</feature>
<keyword evidence="8" id="KW-1185">Reference proteome</keyword>
<evidence type="ECO:0000313" key="7">
    <source>
        <dbReference type="EMBL" id="CAB9498147.1"/>
    </source>
</evidence>
<dbReference type="Gene3D" id="3.10.120.10">
    <property type="entry name" value="Cytochrome b5-like heme/steroid binding domain"/>
    <property type="match status" value="1"/>
</dbReference>
<protein>
    <recommendedName>
        <fullName evidence="6">Cytochrome b5 heme-binding domain-containing protein</fullName>
    </recommendedName>
</protein>
<feature type="signal peptide" evidence="5">
    <location>
        <begin position="1"/>
        <end position="26"/>
    </location>
</feature>
<evidence type="ECO:0000256" key="1">
    <source>
        <dbReference type="ARBA" id="ARBA00022617"/>
    </source>
</evidence>
<dbReference type="GO" id="GO:0046872">
    <property type="term" value="F:metal ion binding"/>
    <property type="evidence" value="ECO:0007669"/>
    <property type="project" value="UniProtKB-KW"/>
</dbReference>
<dbReference type="GO" id="GO:0005737">
    <property type="term" value="C:cytoplasm"/>
    <property type="evidence" value="ECO:0007669"/>
    <property type="project" value="TreeGrafter"/>
</dbReference>
<dbReference type="InterPro" id="IPR051872">
    <property type="entry name" value="Cytochrome_b5/Flavoprotein_Rdt"/>
</dbReference>
<dbReference type="GO" id="GO:0020037">
    <property type="term" value="F:heme binding"/>
    <property type="evidence" value="ECO:0007669"/>
    <property type="project" value="TreeGrafter"/>
</dbReference>
<dbReference type="SMART" id="SM01117">
    <property type="entry name" value="Cyt-b5"/>
    <property type="match status" value="1"/>
</dbReference>
<reference evidence="7" key="1">
    <citation type="submission" date="2020-06" db="EMBL/GenBank/DDBJ databases">
        <authorList>
            <consortium name="Plant Systems Biology data submission"/>
        </authorList>
    </citation>
    <scope>NUCLEOTIDE SEQUENCE</scope>
    <source>
        <strain evidence="7">D6</strain>
    </source>
</reference>